<comment type="caution">
    <text evidence="1">The sequence shown here is derived from an EMBL/GenBank/DDBJ whole genome shotgun (WGS) entry which is preliminary data.</text>
</comment>
<dbReference type="EMBL" id="JADYXP020000009">
    <property type="protein sequence ID" value="KAL0116416.1"/>
    <property type="molecule type" value="Genomic_DNA"/>
</dbReference>
<evidence type="ECO:0000313" key="1">
    <source>
        <dbReference type="EMBL" id="KAL0116416.1"/>
    </source>
</evidence>
<reference evidence="1 2" key="1">
    <citation type="submission" date="2023-03" db="EMBL/GenBank/DDBJ databases">
        <title>High recombination rates correlate with genetic variation in Cardiocondyla obscurior ants.</title>
        <authorList>
            <person name="Errbii M."/>
        </authorList>
    </citation>
    <scope>NUCLEOTIDE SEQUENCE [LARGE SCALE GENOMIC DNA]</scope>
    <source>
        <strain evidence="1">Alpha-2009</strain>
        <tissue evidence="1">Whole body</tissue>
    </source>
</reference>
<dbReference type="PANTHER" id="PTHR11439">
    <property type="entry name" value="GAG-POL-RELATED RETROTRANSPOSON"/>
    <property type="match status" value="1"/>
</dbReference>
<dbReference type="CDD" id="cd09272">
    <property type="entry name" value="RNase_HI_RT_Ty1"/>
    <property type="match status" value="1"/>
</dbReference>
<dbReference type="Proteomes" id="UP001430953">
    <property type="component" value="Unassembled WGS sequence"/>
</dbReference>
<dbReference type="AlphaFoldDB" id="A0AAW2FPV8"/>
<gene>
    <name evidence="1" type="ORF">PUN28_009803</name>
</gene>
<organism evidence="1 2">
    <name type="scientific">Cardiocondyla obscurior</name>
    <dbReference type="NCBI Taxonomy" id="286306"/>
    <lineage>
        <taxon>Eukaryota</taxon>
        <taxon>Metazoa</taxon>
        <taxon>Ecdysozoa</taxon>
        <taxon>Arthropoda</taxon>
        <taxon>Hexapoda</taxon>
        <taxon>Insecta</taxon>
        <taxon>Pterygota</taxon>
        <taxon>Neoptera</taxon>
        <taxon>Endopterygota</taxon>
        <taxon>Hymenoptera</taxon>
        <taxon>Apocrita</taxon>
        <taxon>Aculeata</taxon>
        <taxon>Formicoidea</taxon>
        <taxon>Formicidae</taxon>
        <taxon>Myrmicinae</taxon>
        <taxon>Cardiocondyla</taxon>
    </lineage>
</organism>
<name>A0AAW2FPV8_9HYME</name>
<accession>A0AAW2FPV8</accession>
<dbReference type="PANTHER" id="PTHR11439:SF483">
    <property type="entry name" value="PEPTIDE SYNTHASE GLIP-LIKE, PUTATIVE (AFU_ORTHOLOGUE AFUA_3G12920)-RELATED"/>
    <property type="match status" value="1"/>
</dbReference>
<evidence type="ECO:0000313" key="2">
    <source>
        <dbReference type="Proteomes" id="UP001430953"/>
    </source>
</evidence>
<proteinExistence type="predicted"/>
<keyword evidence="2" id="KW-1185">Reference proteome</keyword>
<protein>
    <recommendedName>
        <fullName evidence="3">Copia protein</fullName>
    </recommendedName>
</protein>
<evidence type="ECO:0008006" key="3">
    <source>
        <dbReference type="Google" id="ProtNLM"/>
    </source>
</evidence>
<sequence length="132" mass="15149">MGPISWKSRKQASVALSTMEAEYAALSEVSREVVYLKRLLIHMGFEKYVTSPINVFCDNQSAIELSKNAVFHKQSKHIDINFHFTRELVDKKEIVIHYLQTDSMLADILTKSLTKCKHEKCIQMLNLSSNIC</sequence>